<name>S3I948_9HYPH</name>
<comment type="caution">
    <text evidence="1">The sequence shown here is derived from an EMBL/GenBank/DDBJ whole genome shotgun (WGS) entry which is preliminary data.</text>
</comment>
<organism evidence="1 2">
    <name type="scientific">Rhizobium grahamii CCGE 502</name>
    <dbReference type="NCBI Taxonomy" id="990285"/>
    <lineage>
        <taxon>Bacteria</taxon>
        <taxon>Pseudomonadati</taxon>
        <taxon>Pseudomonadota</taxon>
        <taxon>Alphaproteobacteria</taxon>
        <taxon>Hyphomicrobiales</taxon>
        <taxon>Rhizobiaceae</taxon>
        <taxon>Rhizobium/Agrobacterium group</taxon>
        <taxon>Rhizobium</taxon>
    </lineage>
</organism>
<accession>S3I948</accession>
<reference evidence="1 2" key="1">
    <citation type="journal article" date="2012" name="J. Bacteriol.">
        <title>Genome sequence of Rhizobium grahamii CCGE502, a broad-host-range symbiont with low nodulation competitiveness in Phaseolus vulgaris.</title>
        <authorList>
            <person name="Althabegoiti M.J."/>
            <person name="Lozano L."/>
            <person name="Torres-Tejerizo G."/>
            <person name="Ormeno-Orrillo E."/>
            <person name="Rogel M.A."/>
            <person name="Gonzalez V."/>
            <person name="Martinez-Romero E."/>
        </authorList>
    </citation>
    <scope>NUCLEOTIDE SEQUENCE [LARGE SCALE GENOMIC DNA]</scope>
    <source>
        <strain evidence="1 2">CCGE 502</strain>
    </source>
</reference>
<proteinExistence type="predicted"/>
<evidence type="ECO:0000313" key="2">
    <source>
        <dbReference type="Proteomes" id="UP000014411"/>
    </source>
</evidence>
<dbReference type="EMBL" id="AEYE02000029">
    <property type="protein sequence ID" value="EPE95883.1"/>
    <property type="molecule type" value="Genomic_DNA"/>
</dbReference>
<keyword evidence="2" id="KW-1185">Reference proteome</keyword>
<evidence type="ECO:0000313" key="1">
    <source>
        <dbReference type="EMBL" id="EPE95883.1"/>
    </source>
</evidence>
<dbReference type="eggNOG" id="ENOG502ZNGG">
    <property type="taxonomic scope" value="Bacteria"/>
</dbReference>
<dbReference type="STRING" id="990285.RGCCGE502_23575"/>
<dbReference type="HOGENOM" id="CLU_1804639_0_0_5"/>
<protein>
    <submittedName>
        <fullName evidence="1">Uncharacterized protein</fullName>
    </submittedName>
</protein>
<dbReference type="Proteomes" id="UP000014411">
    <property type="component" value="Unassembled WGS sequence"/>
</dbReference>
<dbReference type="AlphaFoldDB" id="S3I948"/>
<sequence>MPRTVRFFVGVAIAALATLLVLEFAQSISGRRVPRLVERILSLEFVPASLRNAECRSGATTDVIATCVFEISQSDFPVLLRGRAFNKEVVSGTNHDFAAYAIGQAFSASARYLVQPAEFKHGGYVSLVANAERTRVQVEIYQE</sequence>
<gene>
    <name evidence="1" type="ORF">RGCCGE502_23575</name>
</gene>